<evidence type="ECO:0000313" key="4">
    <source>
        <dbReference type="EMBL" id="TDA40088.1"/>
    </source>
</evidence>
<dbReference type="InterPro" id="IPR027417">
    <property type="entry name" value="P-loop_NTPase"/>
</dbReference>
<organism evidence="4 5">
    <name type="scientific">Thermoproteota archaeon</name>
    <dbReference type="NCBI Taxonomy" id="2056631"/>
    <lineage>
        <taxon>Archaea</taxon>
        <taxon>Thermoproteota</taxon>
    </lineage>
</organism>
<dbReference type="EMBL" id="QNVH01000003">
    <property type="protein sequence ID" value="TDA40088.1"/>
    <property type="molecule type" value="Genomic_DNA"/>
</dbReference>
<accession>A0A523BGN5</accession>
<sequence length="229" mass="25665">MAKVVVVRDLVKQYPGRRALDGITFEVEEGEIFGLIGPNGAGKTTTLRILATIIKPTSGHVEICGKDVLREGNEVRRLISYLPEEAGAYSNLSGLEYLRFMASFYYDDDEKIRCAIEDATAISGLGDRLKEKTSNYSKGMRRRLLLARTLMVKPRLAILDEPTSGLDVTHAYHLRRVIKSYSKEHGTTVLISSHNMLEVEYLCDRVALIDQGKIVETGSPEYLKSKYFS</sequence>
<dbReference type="Gene3D" id="3.40.50.300">
    <property type="entry name" value="P-loop containing nucleotide triphosphate hydrolases"/>
    <property type="match status" value="1"/>
</dbReference>
<comment type="caution">
    <text evidence="4">The sequence shown here is derived from an EMBL/GenBank/DDBJ whole genome shotgun (WGS) entry which is preliminary data.</text>
</comment>
<dbReference type="AlphaFoldDB" id="A0A523BGN5"/>
<evidence type="ECO:0000256" key="2">
    <source>
        <dbReference type="ARBA" id="ARBA00022840"/>
    </source>
</evidence>
<dbReference type="PROSITE" id="PS00211">
    <property type="entry name" value="ABC_TRANSPORTER_1"/>
    <property type="match status" value="1"/>
</dbReference>
<gene>
    <name evidence="4" type="ORF">DSO08_00750</name>
</gene>
<dbReference type="InterPro" id="IPR017871">
    <property type="entry name" value="ABC_transporter-like_CS"/>
</dbReference>
<protein>
    <submittedName>
        <fullName evidence="4">Multidrug ABC transporter ATP-binding protein</fullName>
    </submittedName>
</protein>
<reference evidence="4 5" key="1">
    <citation type="journal article" date="2019" name="Nat. Microbiol.">
        <title>Expanding anaerobic alkane metabolism in the domain of Archaea.</title>
        <authorList>
            <person name="Wang Y."/>
            <person name="Wegener G."/>
            <person name="Hou J."/>
            <person name="Wang F."/>
            <person name="Xiao X."/>
        </authorList>
    </citation>
    <scope>NUCLEOTIDE SEQUENCE [LARGE SCALE GENOMIC DNA]</scope>
    <source>
        <strain evidence="4">WYZ-LMO10</strain>
    </source>
</reference>
<proteinExistence type="predicted"/>
<name>A0A523BGN5_9CREN</name>
<dbReference type="InterPro" id="IPR003593">
    <property type="entry name" value="AAA+_ATPase"/>
</dbReference>
<dbReference type="Pfam" id="PF00005">
    <property type="entry name" value="ABC_tran"/>
    <property type="match status" value="1"/>
</dbReference>
<evidence type="ECO:0000313" key="5">
    <source>
        <dbReference type="Proteomes" id="UP000315399"/>
    </source>
</evidence>
<dbReference type="PANTHER" id="PTHR43613">
    <property type="entry name" value="ABC TRANSPORTER, ATP-BINDING PROTEIN"/>
    <property type="match status" value="1"/>
</dbReference>
<dbReference type="SUPFAM" id="SSF52540">
    <property type="entry name" value="P-loop containing nucleoside triphosphate hydrolases"/>
    <property type="match status" value="1"/>
</dbReference>
<dbReference type="GO" id="GO:0016887">
    <property type="term" value="F:ATP hydrolysis activity"/>
    <property type="evidence" value="ECO:0007669"/>
    <property type="project" value="InterPro"/>
</dbReference>
<feature type="domain" description="ABC transporter" evidence="3">
    <location>
        <begin position="5"/>
        <end position="229"/>
    </location>
</feature>
<dbReference type="PROSITE" id="PS50893">
    <property type="entry name" value="ABC_TRANSPORTER_2"/>
    <property type="match status" value="1"/>
</dbReference>
<dbReference type="SMART" id="SM00382">
    <property type="entry name" value="AAA"/>
    <property type="match status" value="1"/>
</dbReference>
<evidence type="ECO:0000256" key="1">
    <source>
        <dbReference type="ARBA" id="ARBA00022741"/>
    </source>
</evidence>
<evidence type="ECO:0000259" key="3">
    <source>
        <dbReference type="PROSITE" id="PS50893"/>
    </source>
</evidence>
<dbReference type="InterPro" id="IPR003439">
    <property type="entry name" value="ABC_transporter-like_ATP-bd"/>
</dbReference>
<dbReference type="GO" id="GO:0005524">
    <property type="term" value="F:ATP binding"/>
    <property type="evidence" value="ECO:0007669"/>
    <property type="project" value="UniProtKB-KW"/>
</dbReference>
<dbReference type="PANTHER" id="PTHR43613:SF1">
    <property type="entry name" value="ABC TRANSPORTER, ATP-BINDING PROTEIN"/>
    <property type="match status" value="1"/>
</dbReference>
<dbReference type="CDD" id="cd03230">
    <property type="entry name" value="ABC_DR_subfamily_A"/>
    <property type="match status" value="1"/>
</dbReference>
<keyword evidence="2 4" id="KW-0067">ATP-binding</keyword>
<keyword evidence="1" id="KW-0547">Nucleotide-binding</keyword>
<dbReference type="Proteomes" id="UP000315399">
    <property type="component" value="Unassembled WGS sequence"/>
</dbReference>